<feature type="transmembrane region" description="Helical" evidence="1">
    <location>
        <begin position="80"/>
        <end position="100"/>
    </location>
</feature>
<evidence type="ECO:0008006" key="4">
    <source>
        <dbReference type="Google" id="ProtNLM"/>
    </source>
</evidence>
<keyword evidence="1" id="KW-0812">Transmembrane</keyword>
<dbReference type="KEGG" id="uam:UABAM_06260"/>
<dbReference type="AlphaFoldDB" id="A0A5S9F6F8"/>
<accession>A0A5S9F6F8</accession>
<evidence type="ECO:0000313" key="3">
    <source>
        <dbReference type="Proteomes" id="UP000326354"/>
    </source>
</evidence>
<dbReference type="InterPro" id="IPR007404">
    <property type="entry name" value="YdjM-like"/>
</dbReference>
<dbReference type="PANTHER" id="PTHR40031:SF1">
    <property type="entry name" value="MEMBRANE-BOUND METAL-DEPENDENT HYDROLASE"/>
    <property type="match status" value="1"/>
</dbReference>
<sequence>MDIVTHAMLGSIIGLPFVYTSPVIASGFIIGSTLPDIDAFSRVFGKYNFLKFHQTYTHSVPLIAVTACVVSVILSVAFPLLTFLPIGIALGMIFHALLDLTNTYGIKILVPFSQKRIAYEWMFFIDAPTIALCAVYITFIFTKLPDEIARSTSYTFCAIFLVMCILRAYGRKMAQKYAPANTLSLIPSAFIPWIYFGSLQDEKEVTTFKLSLLSKKVYDKKCIKIYDCDFPQIVAHRDFQVMHSLSPLYHVVEVVDNMIICRDLRTRNFNTNFGRLDVVVDQEKNIVKTTLNV</sequence>
<keyword evidence="1" id="KW-0472">Membrane</keyword>
<keyword evidence="3" id="KW-1185">Reference proteome</keyword>
<dbReference type="Pfam" id="PF04307">
    <property type="entry name" value="YdjM"/>
    <property type="match status" value="1"/>
</dbReference>
<dbReference type="Proteomes" id="UP000326354">
    <property type="component" value="Chromosome"/>
</dbReference>
<dbReference type="PANTHER" id="PTHR40031">
    <property type="entry name" value="HYPOTHETICAL MEMBRANE SPANNING PROTEIN"/>
    <property type="match status" value="1"/>
</dbReference>
<proteinExistence type="predicted"/>
<feature type="transmembrane region" description="Helical" evidence="1">
    <location>
        <begin position="177"/>
        <end position="196"/>
    </location>
</feature>
<dbReference type="InterPro" id="IPR053170">
    <property type="entry name" value="Transcription_regulator"/>
</dbReference>
<gene>
    <name evidence="2" type="ORF">UABAM_06260</name>
</gene>
<evidence type="ECO:0000313" key="2">
    <source>
        <dbReference type="EMBL" id="BBM87845.1"/>
    </source>
</evidence>
<evidence type="ECO:0000256" key="1">
    <source>
        <dbReference type="SAM" id="Phobius"/>
    </source>
</evidence>
<feature type="transmembrane region" description="Helical" evidence="1">
    <location>
        <begin position="153"/>
        <end position="170"/>
    </location>
</feature>
<feature type="transmembrane region" description="Helical" evidence="1">
    <location>
        <begin position="12"/>
        <end position="34"/>
    </location>
</feature>
<dbReference type="EMBL" id="AP019860">
    <property type="protein sequence ID" value="BBM87845.1"/>
    <property type="molecule type" value="Genomic_DNA"/>
</dbReference>
<protein>
    <recommendedName>
        <fullName evidence="4">Metal-dependent hydrolase</fullName>
    </recommendedName>
</protein>
<feature type="transmembrane region" description="Helical" evidence="1">
    <location>
        <begin position="121"/>
        <end position="141"/>
    </location>
</feature>
<reference evidence="2 3" key="1">
    <citation type="submission" date="2019-08" db="EMBL/GenBank/DDBJ databases">
        <title>Complete genome sequence of Candidatus Uab amorphum.</title>
        <authorList>
            <person name="Shiratori T."/>
            <person name="Suzuki S."/>
            <person name="Kakizawa Y."/>
            <person name="Ishida K."/>
        </authorList>
    </citation>
    <scope>NUCLEOTIDE SEQUENCE [LARGE SCALE GENOMIC DNA]</scope>
    <source>
        <strain evidence="2 3">SRT547</strain>
    </source>
</reference>
<keyword evidence="1" id="KW-1133">Transmembrane helix</keyword>
<name>A0A5S9F6F8_UABAM</name>
<organism evidence="2 3">
    <name type="scientific">Uabimicrobium amorphum</name>
    <dbReference type="NCBI Taxonomy" id="2596890"/>
    <lineage>
        <taxon>Bacteria</taxon>
        <taxon>Pseudomonadati</taxon>
        <taxon>Planctomycetota</taxon>
        <taxon>Candidatus Uabimicrobiia</taxon>
        <taxon>Candidatus Uabimicrobiales</taxon>
        <taxon>Candidatus Uabimicrobiaceae</taxon>
        <taxon>Candidatus Uabimicrobium</taxon>
    </lineage>
</organism>
<dbReference type="RefSeq" id="WP_173013671.1">
    <property type="nucleotide sequence ID" value="NZ_AP019860.1"/>
</dbReference>